<evidence type="ECO:0000313" key="1">
    <source>
        <dbReference type="EMBL" id="MBC8336511.1"/>
    </source>
</evidence>
<gene>
    <name evidence="1" type="ORF">H8E29_14710</name>
</gene>
<comment type="caution">
    <text evidence="1">The sequence shown here is derived from an EMBL/GenBank/DDBJ whole genome shotgun (WGS) entry which is preliminary data.</text>
</comment>
<dbReference type="Proteomes" id="UP000614469">
    <property type="component" value="Unassembled WGS sequence"/>
</dbReference>
<dbReference type="EMBL" id="JACNJN010000169">
    <property type="protein sequence ID" value="MBC8336511.1"/>
    <property type="molecule type" value="Genomic_DNA"/>
</dbReference>
<sequence length="137" mass="15627">MSKNIESVATDIVDCAIKVHKELGPGLLESAYQHCIAFELRKRDRKVLTELRLPIIYGGQRIDAGYRIDMLIDDLVIIENKTVEAILPIHMAQLLTYLKLHRSNIGFLLNWNVKLMKHGINRVVHNLSSPSPYPSKK</sequence>
<protein>
    <submittedName>
        <fullName evidence="1">GxxExxY protein</fullName>
    </submittedName>
</protein>
<dbReference type="NCBIfam" id="TIGR04256">
    <property type="entry name" value="GxxExxY"/>
    <property type="match status" value="1"/>
</dbReference>
<organism evidence="1 2">
    <name type="scientific">Candidatus Desulfolinea nitratireducens</name>
    <dbReference type="NCBI Taxonomy" id="2841698"/>
    <lineage>
        <taxon>Bacteria</taxon>
        <taxon>Bacillati</taxon>
        <taxon>Chloroflexota</taxon>
        <taxon>Anaerolineae</taxon>
        <taxon>Anaerolineales</taxon>
        <taxon>Anaerolineales incertae sedis</taxon>
        <taxon>Candidatus Desulfolinea</taxon>
    </lineage>
</organism>
<dbReference type="Pfam" id="PF13366">
    <property type="entry name" value="PDDEXK_3"/>
    <property type="match status" value="1"/>
</dbReference>
<dbReference type="AlphaFoldDB" id="A0A8J6NNU7"/>
<name>A0A8J6NNU7_9CHLR</name>
<dbReference type="InterPro" id="IPR026350">
    <property type="entry name" value="GxxExxY"/>
</dbReference>
<reference evidence="1 2" key="1">
    <citation type="submission" date="2020-08" db="EMBL/GenBank/DDBJ databases">
        <title>Bridging the membrane lipid divide: bacteria of the FCB group superphylum have the potential to synthesize archaeal ether lipids.</title>
        <authorList>
            <person name="Villanueva L."/>
            <person name="Von Meijenfeldt F.A.B."/>
            <person name="Westbye A.B."/>
            <person name="Yadav S."/>
            <person name="Hopmans E.C."/>
            <person name="Dutilh B.E."/>
            <person name="Sinninghe Damste J.S."/>
        </authorList>
    </citation>
    <scope>NUCLEOTIDE SEQUENCE [LARGE SCALE GENOMIC DNA]</scope>
    <source>
        <strain evidence="1">NIOZ-UU36</strain>
    </source>
</reference>
<proteinExistence type="predicted"/>
<accession>A0A8J6NNU7</accession>
<evidence type="ECO:0000313" key="2">
    <source>
        <dbReference type="Proteomes" id="UP000614469"/>
    </source>
</evidence>